<dbReference type="Proteomes" id="UP001250656">
    <property type="component" value="Unassembled WGS sequence"/>
</dbReference>
<accession>A0ABU3LB78</accession>
<gene>
    <name evidence="1" type="ORF">RQM65_17355</name>
</gene>
<name>A0ABU3LB78_9FLAO</name>
<sequence length="162" mass="17803">MKHIANYIIACSCSLLIVSCNNDENDIVPDFLDGTEYGVLLDVIVTSDKEIAIADLDDYSLDFIVEVEGDKRPVQSIAINKVYIDAEANESPEVPQQSLTEFPKTLSLTSADMVEGFSGLSTEDLRAGDSFNINFVITYEDGAVIDKFDSSMRTNFAVLITE</sequence>
<evidence type="ECO:0000313" key="2">
    <source>
        <dbReference type="Proteomes" id="UP001250656"/>
    </source>
</evidence>
<dbReference type="EMBL" id="JAVTTP010000001">
    <property type="protein sequence ID" value="MDT7830439.1"/>
    <property type="molecule type" value="Genomic_DNA"/>
</dbReference>
<keyword evidence="2" id="KW-1185">Reference proteome</keyword>
<dbReference type="RefSeq" id="WP_314016702.1">
    <property type="nucleotide sequence ID" value="NZ_JAVTTP010000001.1"/>
</dbReference>
<protein>
    <recommendedName>
        <fullName evidence="3">DUF4625 domain-containing protein</fullName>
    </recommendedName>
</protein>
<reference evidence="1 2" key="1">
    <citation type="submission" date="2023-09" db="EMBL/GenBank/DDBJ databases">
        <title>Novel taxa isolated from Blanes Bay.</title>
        <authorList>
            <person name="Rey-Velasco X."/>
            <person name="Lucena T."/>
        </authorList>
    </citation>
    <scope>NUCLEOTIDE SEQUENCE [LARGE SCALE GENOMIC DNA]</scope>
    <source>
        <strain evidence="1 2">S334</strain>
    </source>
</reference>
<proteinExistence type="predicted"/>
<evidence type="ECO:0000313" key="1">
    <source>
        <dbReference type="EMBL" id="MDT7830439.1"/>
    </source>
</evidence>
<dbReference type="PROSITE" id="PS51257">
    <property type="entry name" value="PROKAR_LIPOPROTEIN"/>
    <property type="match status" value="1"/>
</dbReference>
<organism evidence="1 2">
    <name type="scientific">Pricia mediterranea</name>
    <dbReference type="NCBI Taxonomy" id="3076079"/>
    <lineage>
        <taxon>Bacteria</taxon>
        <taxon>Pseudomonadati</taxon>
        <taxon>Bacteroidota</taxon>
        <taxon>Flavobacteriia</taxon>
        <taxon>Flavobacteriales</taxon>
        <taxon>Flavobacteriaceae</taxon>
        <taxon>Pricia</taxon>
    </lineage>
</organism>
<evidence type="ECO:0008006" key="3">
    <source>
        <dbReference type="Google" id="ProtNLM"/>
    </source>
</evidence>
<comment type="caution">
    <text evidence="1">The sequence shown here is derived from an EMBL/GenBank/DDBJ whole genome shotgun (WGS) entry which is preliminary data.</text>
</comment>